<keyword evidence="2" id="KW-0812">Transmembrane</keyword>
<organism evidence="4 5">
    <name type="scientific">Chaetomidium leptoderma</name>
    <dbReference type="NCBI Taxonomy" id="669021"/>
    <lineage>
        <taxon>Eukaryota</taxon>
        <taxon>Fungi</taxon>
        <taxon>Dikarya</taxon>
        <taxon>Ascomycota</taxon>
        <taxon>Pezizomycotina</taxon>
        <taxon>Sordariomycetes</taxon>
        <taxon>Sordariomycetidae</taxon>
        <taxon>Sordariales</taxon>
        <taxon>Chaetomiaceae</taxon>
        <taxon>Chaetomidium</taxon>
    </lineage>
</organism>
<feature type="region of interest" description="Disordered" evidence="1">
    <location>
        <begin position="415"/>
        <end position="438"/>
    </location>
</feature>
<feature type="compositionally biased region" description="Acidic residues" evidence="1">
    <location>
        <begin position="292"/>
        <end position="337"/>
    </location>
</feature>
<feature type="non-terminal residue" evidence="4">
    <location>
        <position position="1"/>
    </location>
</feature>
<evidence type="ECO:0000256" key="2">
    <source>
        <dbReference type="SAM" id="Phobius"/>
    </source>
</evidence>
<feature type="region of interest" description="Disordered" evidence="1">
    <location>
        <begin position="286"/>
        <end position="337"/>
    </location>
</feature>
<feature type="domain" description="FHA" evidence="3">
    <location>
        <begin position="35"/>
        <end position="96"/>
    </location>
</feature>
<dbReference type="InterPro" id="IPR051176">
    <property type="entry name" value="Cent_Immune-Sig_Mod"/>
</dbReference>
<feature type="transmembrane region" description="Helical" evidence="2">
    <location>
        <begin position="664"/>
        <end position="686"/>
    </location>
</feature>
<name>A0AAN6VM91_9PEZI</name>
<evidence type="ECO:0000313" key="5">
    <source>
        <dbReference type="Proteomes" id="UP001302745"/>
    </source>
</evidence>
<feature type="compositionally biased region" description="Basic and acidic residues" evidence="1">
    <location>
        <begin position="158"/>
        <end position="169"/>
    </location>
</feature>
<gene>
    <name evidence="4" type="ORF">C8A00DRAFT_15936</name>
</gene>
<dbReference type="PROSITE" id="PS50006">
    <property type="entry name" value="FHA_DOMAIN"/>
    <property type="match status" value="1"/>
</dbReference>
<evidence type="ECO:0000256" key="1">
    <source>
        <dbReference type="SAM" id="MobiDB-lite"/>
    </source>
</evidence>
<feature type="region of interest" description="Disordered" evidence="1">
    <location>
        <begin position="136"/>
        <end position="182"/>
    </location>
</feature>
<comment type="caution">
    <text evidence="4">The sequence shown here is derived from an EMBL/GenBank/DDBJ whole genome shotgun (WGS) entry which is preliminary data.</text>
</comment>
<proteinExistence type="predicted"/>
<reference evidence="4" key="1">
    <citation type="journal article" date="2023" name="Mol. Phylogenet. Evol.">
        <title>Genome-scale phylogeny and comparative genomics of the fungal order Sordariales.</title>
        <authorList>
            <person name="Hensen N."/>
            <person name="Bonometti L."/>
            <person name="Westerberg I."/>
            <person name="Brannstrom I.O."/>
            <person name="Guillou S."/>
            <person name="Cros-Aarteil S."/>
            <person name="Calhoun S."/>
            <person name="Haridas S."/>
            <person name="Kuo A."/>
            <person name="Mondo S."/>
            <person name="Pangilinan J."/>
            <person name="Riley R."/>
            <person name="LaButti K."/>
            <person name="Andreopoulos B."/>
            <person name="Lipzen A."/>
            <person name="Chen C."/>
            <person name="Yan M."/>
            <person name="Daum C."/>
            <person name="Ng V."/>
            <person name="Clum A."/>
            <person name="Steindorff A."/>
            <person name="Ohm R.A."/>
            <person name="Martin F."/>
            <person name="Silar P."/>
            <person name="Natvig D.O."/>
            <person name="Lalanne C."/>
            <person name="Gautier V."/>
            <person name="Ament-Velasquez S.L."/>
            <person name="Kruys A."/>
            <person name="Hutchinson M.I."/>
            <person name="Powell A.J."/>
            <person name="Barry K."/>
            <person name="Miller A.N."/>
            <person name="Grigoriev I.V."/>
            <person name="Debuchy R."/>
            <person name="Gladieux P."/>
            <person name="Hiltunen Thoren M."/>
            <person name="Johannesson H."/>
        </authorList>
    </citation>
    <scope>NUCLEOTIDE SEQUENCE</scope>
    <source>
        <strain evidence="4">CBS 538.74</strain>
    </source>
</reference>
<dbReference type="Pfam" id="PF00498">
    <property type="entry name" value="FHA"/>
    <property type="match status" value="1"/>
</dbReference>
<evidence type="ECO:0000259" key="3">
    <source>
        <dbReference type="PROSITE" id="PS50006"/>
    </source>
</evidence>
<feature type="region of interest" description="Disordered" evidence="1">
    <location>
        <begin position="563"/>
        <end position="651"/>
    </location>
</feature>
<dbReference type="SUPFAM" id="SSF49879">
    <property type="entry name" value="SMAD/FHA domain"/>
    <property type="match status" value="1"/>
</dbReference>
<dbReference type="GO" id="GO:0005737">
    <property type="term" value="C:cytoplasm"/>
    <property type="evidence" value="ECO:0007669"/>
    <property type="project" value="TreeGrafter"/>
</dbReference>
<feature type="compositionally biased region" description="Acidic residues" evidence="1">
    <location>
        <begin position="616"/>
        <end position="631"/>
    </location>
</feature>
<dbReference type="PANTHER" id="PTHR15715">
    <property type="entry name" value="CENTROSOMAL PROTEIN OF 170 KDA"/>
    <property type="match status" value="1"/>
</dbReference>
<reference evidence="4" key="2">
    <citation type="submission" date="2023-05" db="EMBL/GenBank/DDBJ databases">
        <authorList>
            <consortium name="Lawrence Berkeley National Laboratory"/>
            <person name="Steindorff A."/>
            <person name="Hensen N."/>
            <person name="Bonometti L."/>
            <person name="Westerberg I."/>
            <person name="Brannstrom I.O."/>
            <person name="Guillou S."/>
            <person name="Cros-Aarteil S."/>
            <person name="Calhoun S."/>
            <person name="Haridas S."/>
            <person name="Kuo A."/>
            <person name="Mondo S."/>
            <person name="Pangilinan J."/>
            <person name="Riley R."/>
            <person name="Labutti K."/>
            <person name="Andreopoulos B."/>
            <person name="Lipzen A."/>
            <person name="Chen C."/>
            <person name="Yanf M."/>
            <person name="Daum C."/>
            <person name="Ng V."/>
            <person name="Clum A."/>
            <person name="Ohm R."/>
            <person name="Martin F."/>
            <person name="Silar P."/>
            <person name="Natvig D."/>
            <person name="Lalanne C."/>
            <person name="Gautier V."/>
            <person name="Ament-Velasquez S.L."/>
            <person name="Kruys A."/>
            <person name="Hutchinson M.I."/>
            <person name="Powell A.J."/>
            <person name="Barry K."/>
            <person name="Miller A.N."/>
            <person name="Grigoriev I.V."/>
            <person name="Debuchy R."/>
            <person name="Gladieux P."/>
            <person name="Thoren M.H."/>
            <person name="Johannesson H."/>
        </authorList>
    </citation>
    <scope>NUCLEOTIDE SEQUENCE</scope>
    <source>
        <strain evidence="4">CBS 538.74</strain>
    </source>
</reference>
<dbReference type="InterPro" id="IPR008984">
    <property type="entry name" value="SMAD_FHA_dom_sf"/>
</dbReference>
<sequence>SASSPVVLSFSADVSSGGILFPERRITLSGDGDTITIGRASKVSTKGFIARLDNAWFDSPVMSRQHARLFFRMDPRKIEIKDLGSLHGTFLNDDIERVPTDGFRELKEGDTLRFGAPIWRGTEKFEPTTVKVGINFPEHSGTSTFKVPDGSDDDASEDDRSSDTDDSIKQIKSRSHAVQNSSARNAAVITPYVDLTTSNGGHQTRHIIDLSSPCPSPIRIDEDEADSIKVVSNENDKPENTADTQAAGAELGESVVHDGNLGDRTDMILDMEDRLSWYSSDGEGDATSLVLTDDESQIDYPDEGSESQAEAYDDAGSDDDMEDMDLEEGYTSDDSIDVDSPDGKILCLLDVTVADPSDHDHHYWDDLPHSVQVSEYPEIAPLIESLSRHTVPAPAFKADETVARNNAALSILGLLNPNEPQKPSSPPKTFRTTPSSPDSMRITAEVLGAKTGKMDFFLAREQNKKTLASRPTLSVHALCNNVDEPTSYKFGPAGPQNATLSESSPGLPRLFDPSLLCTPSPLISQPTETIRRADSDSCLASGDIALILGSPVSLVGEVDGCSQRTSMGTSDVARTGPHNPTEGTMKRKADDISDTTDEQDQWAAKAAQALSLDSSAVEEEQQTESSEEPTEPLEQVGEATSIATSPVPERPVKRARVMRAAERLGYAALGGVTAGAMIVGTLIYTAPTFG</sequence>
<dbReference type="InterPro" id="IPR000253">
    <property type="entry name" value="FHA_dom"/>
</dbReference>
<keyword evidence="5" id="KW-1185">Reference proteome</keyword>
<dbReference type="AlphaFoldDB" id="A0AAN6VM91"/>
<dbReference type="EMBL" id="MU856961">
    <property type="protein sequence ID" value="KAK4152806.1"/>
    <property type="molecule type" value="Genomic_DNA"/>
</dbReference>
<dbReference type="SMART" id="SM00240">
    <property type="entry name" value="FHA"/>
    <property type="match status" value="1"/>
</dbReference>
<dbReference type="PANTHER" id="PTHR15715:SF48">
    <property type="entry name" value="FHA DOMAIN-CONTAINING PROTEIN"/>
    <property type="match status" value="1"/>
</dbReference>
<dbReference type="Proteomes" id="UP001302745">
    <property type="component" value="Unassembled WGS sequence"/>
</dbReference>
<keyword evidence="2" id="KW-1133">Transmembrane helix</keyword>
<protein>
    <recommendedName>
        <fullName evidence="3">FHA domain-containing protein</fullName>
    </recommendedName>
</protein>
<accession>A0AAN6VM91</accession>
<keyword evidence="2" id="KW-0472">Membrane</keyword>
<evidence type="ECO:0000313" key="4">
    <source>
        <dbReference type="EMBL" id="KAK4152806.1"/>
    </source>
</evidence>
<dbReference type="Gene3D" id="2.60.200.20">
    <property type="match status" value="1"/>
</dbReference>